<comment type="catalytic activity">
    <reaction evidence="5 6">
        <text>N(1)-(5-phospho-beta-D-ribosyl)glycinamide + (6R)-10-formyltetrahydrofolate = N(2)-formyl-N(1)-(5-phospho-beta-D-ribosyl)glycinamide + (6S)-5,6,7,8-tetrahydrofolate + H(+)</text>
        <dbReference type="Rhea" id="RHEA:15053"/>
        <dbReference type="ChEBI" id="CHEBI:15378"/>
        <dbReference type="ChEBI" id="CHEBI:57453"/>
        <dbReference type="ChEBI" id="CHEBI:143788"/>
        <dbReference type="ChEBI" id="CHEBI:147286"/>
        <dbReference type="ChEBI" id="CHEBI:195366"/>
        <dbReference type="EC" id="2.1.2.2"/>
    </reaction>
</comment>
<evidence type="ECO:0000256" key="4">
    <source>
        <dbReference type="ARBA" id="ARBA00038440"/>
    </source>
</evidence>
<gene>
    <name evidence="6" type="primary">purN</name>
    <name evidence="8" type="ORF">LX24_01229</name>
</gene>
<reference evidence="8 9" key="1">
    <citation type="submission" date="2019-07" db="EMBL/GenBank/DDBJ databases">
        <title>Genomic Encyclopedia of Type Strains, Phase I: the one thousand microbial genomes (KMG-I) project.</title>
        <authorList>
            <person name="Kyrpides N."/>
        </authorList>
    </citation>
    <scope>NUCLEOTIDE SEQUENCE [LARGE SCALE GENOMIC DNA]</scope>
    <source>
        <strain evidence="8 9">DSM 6562</strain>
    </source>
</reference>
<evidence type="ECO:0000256" key="3">
    <source>
        <dbReference type="ARBA" id="ARBA00022755"/>
    </source>
</evidence>
<dbReference type="NCBIfam" id="TIGR00639">
    <property type="entry name" value="PurN"/>
    <property type="match status" value="1"/>
</dbReference>
<evidence type="ECO:0000256" key="2">
    <source>
        <dbReference type="ARBA" id="ARBA00022679"/>
    </source>
</evidence>
<dbReference type="Pfam" id="PF00551">
    <property type="entry name" value="Formyl_trans_N"/>
    <property type="match status" value="1"/>
</dbReference>
<dbReference type="GO" id="GO:0006189">
    <property type="term" value="P:'de novo' IMP biosynthetic process"/>
    <property type="evidence" value="ECO:0007669"/>
    <property type="project" value="UniProtKB-UniRule"/>
</dbReference>
<dbReference type="RefSeq" id="WP_166511250.1">
    <property type="nucleotide sequence ID" value="NZ_VNHM01000005.1"/>
</dbReference>
<accession>A0A5S4ZTI7</accession>
<feature type="active site" description="Proton donor" evidence="6">
    <location>
        <position position="111"/>
    </location>
</feature>
<dbReference type="Proteomes" id="UP000323166">
    <property type="component" value="Unassembled WGS sequence"/>
</dbReference>
<evidence type="ECO:0000259" key="7">
    <source>
        <dbReference type="Pfam" id="PF00551"/>
    </source>
</evidence>
<dbReference type="PROSITE" id="PS00373">
    <property type="entry name" value="GART"/>
    <property type="match status" value="1"/>
</dbReference>
<proteinExistence type="inferred from homology"/>
<keyword evidence="2 6" id="KW-0808">Transferase</keyword>
<comment type="similarity">
    <text evidence="4 6">Belongs to the GART family.</text>
</comment>
<feature type="binding site" evidence="6">
    <location>
        <position position="67"/>
    </location>
    <ligand>
        <name>(6R)-10-formyltetrahydrofolate</name>
        <dbReference type="ChEBI" id="CHEBI:195366"/>
    </ligand>
</feature>
<comment type="pathway">
    <text evidence="1 6">Purine metabolism; IMP biosynthesis via de novo pathway; N(2)-formyl-N(1)-(5-phospho-D-ribosyl)glycinamide from N(1)-(5-phospho-D-ribosyl)glycinamide (10-formyl THF route): step 1/1.</text>
</comment>
<dbReference type="PANTHER" id="PTHR43369:SF2">
    <property type="entry name" value="PHOSPHORIBOSYLGLYCINAMIDE FORMYLTRANSFERASE"/>
    <property type="match status" value="1"/>
</dbReference>
<organism evidence="8 9">
    <name type="scientific">Desulfallas thermosapovorans DSM 6562</name>
    <dbReference type="NCBI Taxonomy" id="1121431"/>
    <lineage>
        <taxon>Bacteria</taxon>
        <taxon>Bacillati</taxon>
        <taxon>Bacillota</taxon>
        <taxon>Clostridia</taxon>
        <taxon>Eubacteriales</taxon>
        <taxon>Desulfallaceae</taxon>
        <taxon>Desulfallas</taxon>
    </lineage>
</organism>
<feature type="domain" description="Formyl transferase N-terminal" evidence="7">
    <location>
        <begin position="5"/>
        <end position="184"/>
    </location>
</feature>
<dbReference type="GO" id="GO:0004644">
    <property type="term" value="F:phosphoribosylglycinamide formyltransferase activity"/>
    <property type="evidence" value="ECO:0007669"/>
    <property type="project" value="UniProtKB-UniRule"/>
</dbReference>
<evidence type="ECO:0000256" key="6">
    <source>
        <dbReference type="HAMAP-Rule" id="MF_01930"/>
    </source>
</evidence>
<evidence type="ECO:0000313" key="9">
    <source>
        <dbReference type="Proteomes" id="UP000323166"/>
    </source>
</evidence>
<dbReference type="FunFam" id="3.40.50.170:FF:000007">
    <property type="entry name" value="Phosphoribosylglycinamide formyltransferase"/>
    <property type="match status" value="1"/>
</dbReference>
<dbReference type="Gene3D" id="3.40.50.170">
    <property type="entry name" value="Formyl transferase, N-terminal domain"/>
    <property type="match status" value="1"/>
</dbReference>
<dbReference type="CDD" id="cd08645">
    <property type="entry name" value="FMT_core_GART"/>
    <property type="match status" value="1"/>
</dbReference>
<name>A0A5S4ZTI7_9FIRM</name>
<keyword evidence="9" id="KW-1185">Reference proteome</keyword>
<comment type="function">
    <text evidence="6">Catalyzes the transfer of a formyl group from 10-formyltetrahydrofolate to 5-phospho-ribosyl-glycinamide (GAR), producing 5-phospho-ribosyl-N-formylglycinamide (FGAR) and tetrahydrofolate.</text>
</comment>
<dbReference type="InterPro" id="IPR004607">
    <property type="entry name" value="GART"/>
</dbReference>
<dbReference type="AlphaFoldDB" id="A0A5S4ZTI7"/>
<dbReference type="EC" id="2.1.2.2" evidence="6"/>
<keyword evidence="3 6" id="KW-0658">Purine biosynthesis</keyword>
<dbReference type="EMBL" id="VNHM01000005">
    <property type="protein sequence ID" value="TYO96272.1"/>
    <property type="molecule type" value="Genomic_DNA"/>
</dbReference>
<feature type="binding site" evidence="6">
    <location>
        <begin position="92"/>
        <end position="95"/>
    </location>
    <ligand>
        <name>(6R)-10-formyltetrahydrofolate</name>
        <dbReference type="ChEBI" id="CHEBI:195366"/>
    </ligand>
</feature>
<dbReference type="InterPro" id="IPR036477">
    <property type="entry name" value="Formyl_transf_N_sf"/>
</dbReference>
<sequence length="203" mass="22221">MEKKNIGVLASGRGSNLQSIMDACAAGRIPARVAVVISNNKDAYALERARQAGIAAVAVNTGDYPDKAEYEKYIVDILKEHNVHLVCLAGYMRLVGKTLLEAFPGRVMNIHPALLPAFPGLHGQEQAWRYGVKYSGCTVHFVDEGMDTGPIILQAVVPVHDDDTADTLAARILEQEHRIYPEAINLYCTGKLVVEGRKVRILK</sequence>
<feature type="binding site" evidence="6">
    <location>
        <position position="109"/>
    </location>
    <ligand>
        <name>(6R)-10-formyltetrahydrofolate</name>
        <dbReference type="ChEBI" id="CHEBI:195366"/>
    </ligand>
</feature>
<evidence type="ECO:0000313" key="8">
    <source>
        <dbReference type="EMBL" id="TYO96272.1"/>
    </source>
</evidence>
<dbReference type="HAMAP" id="MF_01930">
    <property type="entry name" value="PurN"/>
    <property type="match status" value="1"/>
</dbReference>
<dbReference type="GO" id="GO:0005829">
    <property type="term" value="C:cytosol"/>
    <property type="evidence" value="ECO:0007669"/>
    <property type="project" value="TreeGrafter"/>
</dbReference>
<protein>
    <recommendedName>
        <fullName evidence="6">Phosphoribosylglycinamide formyltransferase</fullName>
        <ecNumber evidence="6">2.1.2.2</ecNumber>
    </recommendedName>
    <alternativeName>
        <fullName evidence="6">5'-phosphoribosylglycinamide transformylase</fullName>
    </alternativeName>
    <alternativeName>
        <fullName evidence="6">GAR transformylase</fullName>
        <shortName evidence="6">GART</shortName>
    </alternativeName>
</protein>
<feature type="site" description="Raises pKa of active site His" evidence="6">
    <location>
        <position position="147"/>
    </location>
</feature>
<evidence type="ECO:0000256" key="1">
    <source>
        <dbReference type="ARBA" id="ARBA00005054"/>
    </source>
</evidence>
<feature type="binding site" evidence="6">
    <location>
        <begin position="14"/>
        <end position="16"/>
    </location>
    <ligand>
        <name>N(1)-(5-phospho-beta-D-ribosyl)glycinamide</name>
        <dbReference type="ChEBI" id="CHEBI:143788"/>
    </ligand>
</feature>
<dbReference type="SUPFAM" id="SSF53328">
    <property type="entry name" value="Formyltransferase"/>
    <property type="match status" value="1"/>
</dbReference>
<evidence type="ECO:0000256" key="5">
    <source>
        <dbReference type="ARBA" id="ARBA00047664"/>
    </source>
</evidence>
<dbReference type="InterPro" id="IPR002376">
    <property type="entry name" value="Formyl_transf_N"/>
</dbReference>
<comment type="caution">
    <text evidence="8">The sequence shown here is derived from an EMBL/GenBank/DDBJ whole genome shotgun (WGS) entry which is preliminary data.</text>
</comment>
<dbReference type="PANTHER" id="PTHR43369">
    <property type="entry name" value="PHOSPHORIBOSYLGLYCINAMIDE FORMYLTRANSFERASE"/>
    <property type="match status" value="1"/>
</dbReference>
<dbReference type="UniPathway" id="UPA00074">
    <property type="reaction ID" value="UER00126"/>
</dbReference>
<dbReference type="InterPro" id="IPR001555">
    <property type="entry name" value="GART_AS"/>
</dbReference>